<comment type="function">
    <text evidence="1">Catalyzes the transfer of a phosphate group to glutamate to form L-glutamate 5-phosphate.</text>
</comment>
<proteinExistence type="inferred from homology"/>
<dbReference type="InterPro" id="IPR005715">
    <property type="entry name" value="Glu_5kinase/COase_Synthase"/>
</dbReference>
<protein>
    <recommendedName>
        <fullName evidence="1">Glutamate 5-kinase</fullName>
        <ecNumber evidence="1">2.7.2.11</ecNumber>
    </recommendedName>
    <alternativeName>
        <fullName evidence="1">Gamma-glutamyl kinase</fullName>
        <shortName evidence="1">GK</shortName>
    </alternativeName>
</protein>
<organism evidence="2 3">
    <name type="scientific">Kozakia baliensis</name>
    <dbReference type="NCBI Taxonomy" id="153496"/>
    <lineage>
        <taxon>Bacteria</taxon>
        <taxon>Pseudomonadati</taxon>
        <taxon>Pseudomonadota</taxon>
        <taxon>Alphaproteobacteria</taxon>
        <taxon>Acetobacterales</taxon>
        <taxon>Acetobacteraceae</taxon>
        <taxon>Kozakia</taxon>
    </lineage>
</organism>
<dbReference type="InterPro" id="IPR001048">
    <property type="entry name" value="Asp/Glu/Uridylate_kinase"/>
</dbReference>
<dbReference type="SUPFAM" id="SSF88697">
    <property type="entry name" value="PUA domain-like"/>
    <property type="match status" value="1"/>
</dbReference>
<dbReference type="Pfam" id="PF01472">
    <property type="entry name" value="PUA"/>
    <property type="match status" value="1"/>
</dbReference>
<evidence type="ECO:0000313" key="3">
    <source>
        <dbReference type="Proteomes" id="UP000179145"/>
    </source>
</evidence>
<dbReference type="Proteomes" id="UP000179145">
    <property type="component" value="Chromosome"/>
</dbReference>
<dbReference type="InterPro" id="IPR015947">
    <property type="entry name" value="PUA-like_sf"/>
</dbReference>
<dbReference type="RefSeq" id="WP_070402793.1">
    <property type="nucleotide sequence ID" value="NZ_BJVW01000006.1"/>
</dbReference>
<sequence length="371" mass="39578">MSKLEEARCVVIKIGSALLVDSKKATLREAWLDSVCTDIAHLRAQGTEVVVVSSGAIALARVSLGLTGRLRLEEKQAAASVGQIKLAQTWSTALARHGLTAAQMLLTPEDTEARARHLNARATLRTLLKLGCVPIINENDAIATAEIRFGDNDRLAARVAQMIGADTLVLLSDIDGLYTADPRIDPTAQHIPCVKHLTDEIMSMGGAPPPGYSSGGMHTKLLAARIATRAGTQMAIASGISEHPIQQLLENGRCTWFLAPSDAGSARKRWIASTLHARGRIVIDDGAKNALDQGSSLLPAGVRQVDGDFSQGDLVLIFDQAGTEIGCGLIEYDAEEAGLIAGRRSEEIEERLGHTGRGVLIHRDDLVLTRS</sequence>
<dbReference type="CDD" id="cd04242">
    <property type="entry name" value="AAK_G5K_ProB"/>
    <property type="match status" value="1"/>
</dbReference>
<dbReference type="SMART" id="SM00359">
    <property type="entry name" value="PUA"/>
    <property type="match status" value="1"/>
</dbReference>
<dbReference type="GO" id="GO:0005829">
    <property type="term" value="C:cytosol"/>
    <property type="evidence" value="ECO:0007669"/>
    <property type="project" value="TreeGrafter"/>
</dbReference>
<feature type="binding site" evidence="1">
    <location>
        <begin position="214"/>
        <end position="220"/>
    </location>
    <ligand>
        <name>ATP</name>
        <dbReference type="ChEBI" id="CHEBI:30616"/>
    </ligand>
</feature>
<feature type="binding site" evidence="1">
    <location>
        <position position="152"/>
    </location>
    <ligand>
        <name>substrate</name>
    </ligand>
</feature>
<feature type="binding site" evidence="1">
    <location>
        <position position="140"/>
    </location>
    <ligand>
        <name>substrate</name>
    </ligand>
</feature>
<comment type="similarity">
    <text evidence="1">Belongs to the glutamate 5-kinase family.</text>
</comment>
<dbReference type="CDD" id="cd21157">
    <property type="entry name" value="PUA_G5K"/>
    <property type="match status" value="1"/>
</dbReference>
<name>A0A1D8UUE0_9PROT</name>
<dbReference type="GO" id="GO:0055129">
    <property type="term" value="P:L-proline biosynthetic process"/>
    <property type="evidence" value="ECO:0007669"/>
    <property type="project" value="UniProtKB-UniRule"/>
</dbReference>
<dbReference type="GO" id="GO:0005524">
    <property type="term" value="F:ATP binding"/>
    <property type="evidence" value="ECO:0007669"/>
    <property type="project" value="UniProtKB-KW"/>
</dbReference>
<feature type="binding site" evidence="1">
    <location>
        <begin position="172"/>
        <end position="173"/>
    </location>
    <ligand>
        <name>ATP</name>
        <dbReference type="ChEBI" id="CHEBI:30616"/>
    </ligand>
</feature>
<dbReference type="AlphaFoldDB" id="A0A1D8UUE0"/>
<dbReference type="SUPFAM" id="SSF53633">
    <property type="entry name" value="Carbamate kinase-like"/>
    <property type="match status" value="1"/>
</dbReference>
<comment type="catalytic activity">
    <reaction evidence="1">
        <text>L-glutamate + ATP = L-glutamyl 5-phosphate + ADP</text>
        <dbReference type="Rhea" id="RHEA:14877"/>
        <dbReference type="ChEBI" id="CHEBI:29985"/>
        <dbReference type="ChEBI" id="CHEBI:30616"/>
        <dbReference type="ChEBI" id="CHEBI:58274"/>
        <dbReference type="ChEBI" id="CHEBI:456216"/>
        <dbReference type="EC" id="2.7.2.11"/>
    </reaction>
</comment>
<dbReference type="InterPro" id="IPR011529">
    <property type="entry name" value="Glu_5kinase"/>
</dbReference>
<dbReference type="EMBL" id="CP014674">
    <property type="protein sequence ID" value="AOX17127.1"/>
    <property type="molecule type" value="Genomic_DNA"/>
</dbReference>
<keyword evidence="1" id="KW-0547">Nucleotide-binding</keyword>
<keyword evidence="1" id="KW-0963">Cytoplasm</keyword>
<dbReference type="Pfam" id="PF00696">
    <property type="entry name" value="AA_kinase"/>
    <property type="match status" value="1"/>
</dbReference>
<dbReference type="FunFam" id="3.40.1160.10:FF:000018">
    <property type="entry name" value="Glutamate 5-kinase"/>
    <property type="match status" value="1"/>
</dbReference>
<dbReference type="PIRSF" id="PIRSF000729">
    <property type="entry name" value="GK"/>
    <property type="match status" value="1"/>
</dbReference>
<dbReference type="Gene3D" id="3.40.1160.10">
    <property type="entry name" value="Acetylglutamate kinase-like"/>
    <property type="match status" value="2"/>
</dbReference>
<dbReference type="Gene3D" id="2.30.130.10">
    <property type="entry name" value="PUA domain"/>
    <property type="match status" value="1"/>
</dbReference>
<keyword evidence="1" id="KW-0067">ATP-binding</keyword>
<dbReference type="OrthoDB" id="9804434at2"/>
<keyword evidence="3" id="KW-1185">Reference proteome</keyword>
<dbReference type="InterPro" id="IPR036393">
    <property type="entry name" value="AceGlu_kinase-like_sf"/>
</dbReference>
<feature type="binding site" evidence="1">
    <location>
        <position position="54"/>
    </location>
    <ligand>
        <name>substrate</name>
    </ligand>
</feature>
<keyword evidence="1" id="KW-0808">Transferase</keyword>
<comment type="subcellular location">
    <subcellularLocation>
        <location evidence="1">Cytoplasm</location>
    </subcellularLocation>
</comment>
<dbReference type="STRING" id="153496.A0U89_08190"/>
<gene>
    <name evidence="1" type="primary">proB</name>
    <name evidence="2" type="ORF">A0U89_08190</name>
</gene>
<dbReference type="PROSITE" id="PS50890">
    <property type="entry name" value="PUA"/>
    <property type="match status" value="1"/>
</dbReference>
<dbReference type="InterPro" id="IPR002478">
    <property type="entry name" value="PUA"/>
</dbReference>
<dbReference type="PANTHER" id="PTHR43654">
    <property type="entry name" value="GLUTAMATE 5-KINASE"/>
    <property type="match status" value="1"/>
</dbReference>
<dbReference type="UniPathway" id="UPA00098">
    <property type="reaction ID" value="UER00359"/>
</dbReference>
<reference evidence="2 3" key="1">
    <citation type="journal article" date="2016" name="Microb. Cell Fact.">
        <title>Dissection of exopolysaccharide biosynthesis in Kozakia baliensis.</title>
        <authorList>
            <person name="Brandt J.U."/>
            <person name="Jakob F."/>
            <person name="Behr J."/>
            <person name="Geissler A.J."/>
            <person name="Vogel R.F."/>
        </authorList>
    </citation>
    <scope>NUCLEOTIDE SEQUENCE [LARGE SCALE GENOMIC DNA]</scope>
    <source>
        <strain evidence="2 3">DSM 14400</strain>
    </source>
</reference>
<keyword evidence="1 2" id="KW-0418">Kinase</keyword>
<accession>A0A1D8UUE0</accession>
<dbReference type="GO" id="GO:0004349">
    <property type="term" value="F:glutamate 5-kinase activity"/>
    <property type="evidence" value="ECO:0007669"/>
    <property type="project" value="UniProtKB-UniRule"/>
</dbReference>
<dbReference type="HAMAP" id="MF_00456">
    <property type="entry name" value="ProB"/>
    <property type="match status" value="1"/>
</dbReference>
<keyword evidence="1" id="KW-0641">Proline biosynthesis</keyword>
<dbReference type="EC" id="2.7.2.11" evidence="1"/>
<dbReference type="PANTHER" id="PTHR43654:SF1">
    <property type="entry name" value="ISOPENTENYL PHOSPHATE KINASE"/>
    <property type="match status" value="1"/>
</dbReference>
<keyword evidence="1" id="KW-0028">Amino-acid biosynthesis</keyword>
<feature type="binding site" evidence="1">
    <location>
        <position position="13"/>
    </location>
    <ligand>
        <name>ATP</name>
        <dbReference type="ChEBI" id="CHEBI:30616"/>
    </ligand>
</feature>
<dbReference type="PRINTS" id="PR00474">
    <property type="entry name" value="GLU5KINASE"/>
</dbReference>
<dbReference type="NCBIfam" id="TIGR01027">
    <property type="entry name" value="proB"/>
    <property type="match status" value="1"/>
</dbReference>
<evidence type="ECO:0000313" key="2">
    <source>
        <dbReference type="EMBL" id="AOX17127.1"/>
    </source>
</evidence>
<dbReference type="GO" id="GO:0003723">
    <property type="term" value="F:RNA binding"/>
    <property type="evidence" value="ECO:0007669"/>
    <property type="project" value="InterPro"/>
</dbReference>
<dbReference type="InterPro" id="IPR036974">
    <property type="entry name" value="PUA_sf"/>
</dbReference>
<evidence type="ECO:0000256" key="1">
    <source>
        <dbReference type="HAMAP-Rule" id="MF_00456"/>
    </source>
</evidence>
<dbReference type="InterPro" id="IPR001057">
    <property type="entry name" value="Glu/AcGlu_kinase"/>
</dbReference>
<dbReference type="InterPro" id="IPR041739">
    <property type="entry name" value="G5K_ProB"/>
</dbReference>
<dbReference type="KEGG" id="kba:A0U89_08190"/>
<dbReference type="eggNOG" id="COG0263">
    <property type="taxonomic scope" value="Bacteria"/>
</dbReference>
<comment type="pathway">
    <text evidence="1">Amino-acid biosynthesis; L-proline biosynthesis; L-glutamate 5-semialdehyde from L-glutamate: step 1/2.</text>
</comment>